<dbReference type="GO" id="GO:0004519">
    <property type="term" value="F:endonuclease activity"/>
    <property type="evidence" value="ECO:0007669"/>
    <property type="project" value="InterPro"/>
</dbReference>
<dbReference type="SUPFAM" id="SSF52980">
    <property type="entry name" value="Restriction endonuclease-like"/>
    <property type="match status" value="1"/>
</dbReference>
<dbReference type="Gene3D" id="3.40.1350.10">
    <property type="match status" value="1"/>
</dbReference>
<name>A0A6J4MIC9_9BACT</name>
<protein>
    <recommendedName>
        <fullName evidence="1">Restriction endonuclease type IV Mrr domain-containing protein</fullName>
    </recommendedName>
</protein>
<dbReference type="AlphaFoldDB" id="A0A6J4MIC9"/>
<sequence length="513" mass="57768">MSFPGCEVLELIDSRMNARIRLLDSRREEQEIKFTSQKLIESLVLCGVPLHLAYSTLEVVTTDILAHRSDPDLPTSELRTLVRGALHLLVEKSVAPQMIQHWGDRYVRKYGPVDGKIQIVRETGMIDELDYKYLRNRVLPDVFGTMLNMPENRIKEMFGGDELVQMANQVMMAVRDLGVYRLHYRTVAALIQEIALQPPHPWFAAAGPGFDPVTYNVDHALSHLERLRGALETRNLREARDSFRECIHHATAAVLAHYGESIGATDLAPFYHLFAIVRAVLGKKGRLAIEGSTIDEFIAADLGTADMTLADFHDLLKRTERFISTLYVDTRVTESLSTLEKLVRVSSEVISGRERLIQGIRTIGRESRESKGAGFEKLVAKVLQMNPSFKVYHNKIIDGRQYDLIVEHGGDRDTILSDLRRFIQVECKNLTTKTGREVVEKAGKRVDDVRIHLCNAVMIFSASGFTRDAVAEARAWGGKNVVVLLLDLDDLVQMVEKGVAPHLEQCLRSFIIG</sequence>
<dbReference type="InterPro" id="IPR011335">
    <property type="entry name" value="Restrct_endonuc-II-like"/>
</dbReference>
<proteinExistence type="predicted"/>
<gene>
    <name evidence="2" type="ORF">AVDCRST_MAG68-4326</name>
</gene>
<evidence type="ECO:0000259" key="1">
    <source>
        <dbReference type="Pfam" id="PF04471"/>
    </source>
</evidence>
<feature type="domain" description="Restriction endonuclease type IV Mrr" evidence="1">
    <location>
        <begin position="369"/>
        <end position="495"/>
    </location>
</feature>
<dbReference type="InterPro" id="IPR007560">
    <property type="entry name" value="Restrct_endonuc_IV_Mrr"/>
</dbReference>
<dbReference type="EMBL" id="CADCTW010000201">
    <property type="protein sequence ID" value="CAA9360258.1"/>
    <property type="molecule type" value="Genomic_DNA"/>
</dbReference>
<dbReference type="GO" id="GO:0009307">
    <property type="term" value="P:DNA restriction-modification system"/>
    <property type="evidence" value="ECO:0007669"/>
    <property type="project" value="InterPro"/>
</dbReference>
<organism evidence="2">
    <name type="scientific">uncultured Gemmatimonadota bacterium</name>
    <dbReference type="NCBI Taxonomy" id="203437"/>
    <lineage>
        <taxon>Bacteria</taxon>
        <taxon>Pseudomonadati</taxon>
        <taxon>Gemmatimonadota</taxon>
        <taxon>environmental samples</taxon>
    </lineage>
</organism>
<dbReference type="Pfam" id="PF04471">
    <property type="entry name" value="Mrr_cat"/>
    <property type="match status" value="1"/>
</dbReference>
<reference evidence="2" key="1">
    <citation type="submission" date="2020-02" db="EMBL/GenBank/DDBJ databases">
        <authorList>
            <person name="Meier V. D."/>
        </authorList>
    </citation>
    <scope>NUCLEOTIDE SEQUENCE</scope>
    <source>
        <strain evidence="2">AVDCRST_MAG68</strain>
    </source>
</reference>
<dbReference type="InterPro" id="IPR011856">
    <property type="entry name" value="tRNA_endonuc-like_dom_sf"/>
</dbReference>
<dbReference type="GO" id="GO:0003677">
    <property type="term" value="F:DNA binding"/>
    <property type="evidence" value="ECO:0007669"/>
    <property type="project" value="InterPro"/>
</dbReference>
<evidence type="ECO:0000313" key="2">
    <source>
        <dbReference type="EMBL" id="CAA9360258.1"/>
    </source>
</evidence>
<accession>A0A6J4MIC9</accession>